<evidence type="ECO:0000256" key="1">
    <source>
        <dbReference type="SAM" id="SignalP"/>
    </source>
</evidence>
<evidence type="ECO:0008006" key="4">
    <source>
        <dbReference type="Google" id="ProtNLM"/>
    </source>
</evidence>
<comment type="caution">
    <text evidence="2">The sequence shown here is derived from an EMBL/GenBank/DDBJ whole genome shotgun (WGS) entry which is preliminary data.</text>
</comment>
<organism evidence="2 3">
    <name type="scientific">Spiribacter salinus</name>
    <dbReference type="NCBI Taxonomy" id="1335746"/>
    <lineage>
        <taxon>Bacteria</taxon>
        <taxon>Pseudomonadati</taxon>
        <taxon>Pseudomonadota</taxon>
        <taxon>Gammaproteobacteria</taxon>
        <taxon>Chromatiales</taxon>
        <taxon>Ectothiorhodospiraceae</taxon>
        <taxon>Spiribacter</taxon>
    </lineage>
</organism>
<accession>A0A540VD85</accession>
<evidence type="ECO:0000313" key="3">
    <source>
        <dbReference type="Proteomes" id="UP000315400"/>
    </source>
</evidence>
<dbReference type="PROSITE" id="PS51257">
    <property type="entry name" value="PROKAR_LIPOPROTEIN"/>
    <property type="match status" value="1"/>
</dbReference>
<dbReference type="EMBL" id="VIFK01000410">
    <property type="protein sequence ID" value="TQE94728.1"/>
    <property type="molecule type" value="Genomic_DNA"/>
</dbReference>
<sequence>MMILIGRASMCLALLFSVTACAAGSPNEADKFSEMTSEQRQSFILSQPVDRRVDVYIDMLRAIRPPDLSLESALASNGKRIIPDLKEELHRSDSDVVKVHLIMVFYRMQRSETYSVASDSELMGFLEDEASAIEDPEWREMALQQVAKIRDTNSREAR</sequence>
<reference evidence="2 3" key="1">
    <citation type="submission" date="2019-06" db="EMBL/GenBank/DDBJ databases">
        <title>Metagenome assembled Genome of Spiribacter salinus SL48-SHIP from the microbial mat of Salt Lake 48 (Novosibirsk region, Russia).</title>
        <authorList>
            <person name="Shipova A."/>
            <person name="Rozanov A.S."/>
            <person name="Bryanskaya A.V."/>
            <person name="Peltek S.E."/>
        </authorList>
    </citation>
    <scope>NUCLEOTIDE SEQUENCE [LARGE SCALE GENOMIC DNA]</scope>
    <source>
        <strain evidence="2">SL48-SHIP-2</strain>
    </source>
</reference>
<gene>
    <name evidence="2" type="ORF">FKY71_17520</name>
</gene>
<dbReference type="AlphaFoldDB" id="A0A540VD85"/>
<keyword evidence="1" id="KW-0732">Signal</keyword>
<feature type="chain" id="PRO_5021806346" description="HEAT repeat domain-containing protein" evidence="1">
    <location>
        <begin position="23"/>
        <end position="158"/>
    </location>
</feature>
<name>A0A540VD85_9GAMM</name>
<feature type="signal peptide" evidence="1">
    <location>
        <begin position="1"/>
        <end position="22"/>
    </location>
</feature>
<proteinExistence type="predicted"/>
<evidence type="ECO:0000313" key="2">
    <source>
        <dbReference type="EMBL" id="TQE94728.1"/>
    </source>
</evidence>
<dbReference type="Proteomes" id="UP000315400">
    <property type="component" value="Unassembled WGS sequence"/>
</dbReference>
<protein>
    <recommendedName>
        <fullName evidence="4">HEAT repeat domain-containing protein</fullName>
    </recommendedName>
</protein>